<name>A0A2Z7BGX1_9LAMI</name>
<dbReference type="Proteomes" id="UP000250235">
    <property type="component" value="Unassembled WGS sequence"/>
</dbReference>
<protein>
    <submittedName>
        <fullName evidence="1">Uncharacterized protein</fullName>
    </submittedName>
</protein>
<dbReference type="EMBL" id="KV005755">
    <property type="protein sequence ID" value="KZV33520.1"/>
    <property type="molecule type" value="Genomic_DNA"/>
</dbReference>
<organism evidence="1 2">
    <name type="scientific">Dorcoceras hygrometricum</name>
    <dbReference type="NCBI Taxonomy" id="472368"/>
    <lineage>
        <taxon>Eukaryota</taxon>
        <taxon>Viridiplantae</taxon>
        <taxon>Streptophyta</taxon>
        <taxon>Embryophyta</taxon>
        <taxon>Tracheophyta</taxon>
        <taxon>Spermatophyta</taxon>
        <taxon>Magnoliopsida</taxon>
        <taxon>eudicotyledons</taxon>
        <taxon>Gunneridae</taxon>
        <taxon>Pentapetalae</taxon>
        <taxon>asterids</taxon>
        <taxon>lamiids</taxon>
        <taxon>Lamiales</taxon>
        <taxon>Gesneriaceae</taxon>
        <taxon>Didymocarpoideae</taxon>
        <taxon>Trichosporeae</taxon>
        <taxon>Loxocarpinae</taxon>
        <taxon>Dorcoceras</taxon>
    </lineage>
</organism>
<sequence length="63" mass="6566">MGVGVTIVLLISLLGYLFAALRRVDSYHALMSLETAGYQGFSAGRGDDLAGGAMRAEDGRSST</sequence>
<evidence type="ECO:0000313" key="2">
    <source>
        <dbReference type="Proteomes" id="UP000250235"/>
    </source>
</evidence>
<evidence type="ECO:0000313" key="1">
    <source>
        <dbReference type="EMBL" id="KZV33520.1"/>
    </source>
</evidence>
<gene>
    <name evidence="1" type="ORF">F511_08600</name>
</gene>
<accession>A0A2Z7BGX1</accession>
<proteinExistence type="predicted"/>
<reference evidence="1 2" key="1">
    <citation type="journal article" date="2015" name="Proc. Natl. Acad. Sci. U.S.A.">
        <title>The resurrection genome of Boea hygrometrica: A blueprint for survival of dehydration.</title>
        <authorList>
            <person name="Xiao L."/>
            <person name="Yang G."/>
            <person name="Zhang L."/>
            <person name="Yang X."/>
            <person name="Zhao S."/>
            <person name="Ji Z."/>
            <person name="Zhou Q."/>
            <person name="Hu M."/>
            <person name="Wang Y."/>
            <person name="Chen M."/>
            <person name="Xu Y."/>
            <person name="Jin H."/>
            <person name="Xiao X."/>
            <person name="Hu G."/>
            <person name="Bao F."/>
            <person name="Hu Y."/>
            <person name="Wan P."/>
            <person name="Li L."/>
            <person name="Deng X."/>
            <person name="Kuang T."/>
            <person name="Xiang C."/>
            <person name="Zhu J.K."/>
            <person name="Oliver M.J."/>
            <person name="He Y."/>
        </authorList>
    </citation>
    <scope>NUCLEOTIDE SEQUENCE [LARGE SCALE GENOMIC DNA]</scope>
    <source>
        <strain evidence="2">cv. XS01</strain>
    </source>
</reference>
<keyword evidence="2" id="KW-1185">Reference proteome</keyword>
<dbReference type="AlphaFoldDB" id="A0A2Z7BGX1"/>